<name>A0A975SL64_9RHOO</name>
<keyword evidence="6 9" id="KW-0812">Transmembrane</keyword>
<keyword evidence="5" id="KW-0997">Cell inner membrane</keyword>
<feature type="transmembrane region" description="Helical" evidence="9">
    <location>
        <begin position="116"/>
        <end position="134"/>
    </location>
</feature>
<dbReference type="RefSeq" id="WP_216129152.1">
    <property type="nucleotide sequence ID" value="NZ_CP064782.1"/>
</dbReference>
<keyword evidence="3" id="KW-0813">Transport</keyword>
<dbReference type="GO" id="GO:0015721">
    <property type="term" value="P:bile acid and bile salt transport"/>
    <property type="evidence" value="ECO:0007669"/>
    <property type="project" value="UniProtKB-ARBA"/>
</dbReference>
<feature type="transmembrane region" description="Helical" evidence="9">
    <location>
        <begin position="59"/>
        <end position="80"/>
    </location>
</feature>
<dbReference type="Pfam" id="PF07690">
    <property type="entry name" value="MFS_1"/>
    <property type="match status" value="1"/>
</dbReference>
<feature type="transmembrane region" description="Helical" evidence="9">
    <location>
        <begin position="146"/>
        <end position="167"/>
    </location>
</feature>
<feature type="transmembrane region" description="Helical" evidence="9">
    <location>
        <begin position="238"/>
        <end position="257"/>
    </location>
</feature>
<reference evidence="11" key="1">
    <citation type="submission" date="2020-11" db="EMBL/GenBank/DDBJ databases">
        <title>Azospira inquinata sp. nov.</title>
        <authorList>
            <person name="Moe W.M."/>
            <person name="Mikes M.C."/>
        </authorList>
    </citation>
    <scope>NUCLEOTIDE SEQUENCE</scope>
    <source>
        <strain evidence="11">Azo-3</strain>
    </source>
</reference>
<evidence type="ECO:0000259" key="10">
    <source>
        <dbReference type="PROSITE" id="PS50850"/>
    </source>
</evidence>
<dbReference type="PANTHER" id="PTHR42718:SF9">
    <property type="entry name" value="MAJOR FACILITATOR SUPERFAMILY MULTIDRUG TRANSPORTER MFSC"/>
    <property type="match status" value="1"/>
</dbReference>
<evidence type="ECO:0000256" key="4">
    <source>
        <dbReference type="ARBA" id="ARBA00022475"/>
    </source>
</evidence>
<dbReference type="PROSITE" id="PS50850">
    <property type="entry name" value="MFS"/>
    <property type="match status" value="1"/>
</dbReference>
<evidence type="ECO:0000256" key="1">
    <source>
        <dbReference type="ARBA" id="ARBA00004429"/>
    </source>
</evidence>
<gene>
    <name evidence="11" type="ORF">Azoinq_10940</name>
</gene>
<feature type="transmembrane region" description="Helical" evidence="9">
    <location>
        <begin position="307"/>
        <end position="329"/>
    </location>
</feature>
<dbReference type="KEGG" id="aiq:Azoinq_10940"/>
<dbReference type="Proteomes" id="UP000683428">
    <property type="component" value="Chromosome"/>
</dbReference>
<organism evidence="11 12">
    <name type="scientific">Azospira inquinata</name>
    <dbReference type="NCBI Taxonomy" id="2785627"/>
    <lineage>
        <taxon>Bacteria</taxon>
        <taxon>Pseudomonadati</taxon>
        <taxon>Pseudomonadota</taxon>
        <taxon>Betaproteobacteria</taxon>
        <taxon>Rhodocyclales</taxon>
        <taxon>Rhodocyclaceae</taxon>
        <taxon>Azospira</taxon>
    </lineage>
</organism>
<feature type="transmembrane region" description="Helical" evidence="9">
    <location>
        <begin position="485"/>
        <end position="503"/>
    </location>
</feature>
<keyword evidence="12" id="KW-1185">Reference proteome</keyword>
<feature type="transmembrane region" description="Helical" evidence="9">
    <location>
        <begin position="207"/>
        <end position="226"/>
    </location>
</feature>
<evidence type="ECO:0000256" key="2">
    <source>
        <dbReference type="ARBA" id="ARBA00008537"/>
    </source>
</evidence>
<sequence length="517" mass="55072">MTAHQAPQPLAPLQGMALVLATVALSLATFMQVLDTTIANVSIPSIAGDLGVSSSQGTWVITSFGVANAIAVPLTGWLAQRIGQVRLFLYATLGFVIASILCGLASSLGLLVAARIIQGAVAGPMIPLSQALLLACYPPQKRGTALALWSMTTVVAPICGPILGGWISDNWSWPWIFYINAPVGLIACYVTWRVLKGKETATRKLPIDGVGLALLMVWVGALQILLDKGKELDWFESPQIITLAVVTVLGFAYFLIWELTEKHPIVDLSLFKGANFTVGAVGTSLGYGVFFGGVVVMPLWLQTQMGYTATWAGLVTAPVGLLSVLLSPVVGKTMHKVDPRIYASLAFIILGVVSYLRACFSSQADVATIVLPQIINGAGMALFFIPLVGITLSGLHTDQVANASGLSNFMRIVAGSFGTSLSTTLWDRRDSLHHVRLEEHLTAYSPTVTQTLDQLNGLGLTPDQSRGMLERLLASQSSMLGANEFFWLSAILFLCLLPVVWFAKPPFTAGGHGGGEH</sequence>
<evidence type="ECO:0000313" key="11">
    <source>
        <dbReference type="EMBL" id="QWT48369.1"/>
    </source>
</evidence>
<evidence type="ECO:0000256" key="7">
    <source>
        <dbReference type="ARBA" id="ARBA00022989"/>
    </source>
</evidence>
<dbReference type="EMBL" id="CP064782">
    <property type="protein sequence ID" value="QWT48369.1"/>
    <property type="molecule type" value="Genomic_DNA"/>
</dbReference>
<accession>A0A975SL64</accession>
<dbReference type="PANTHER" id="PTHR42718">
    <property type="entry name" value="MAJOR FACILITATOR SUPERFAMILY MULTIDRUG TRANSPORTER MFSC"/>
    <property type="match status" value="1"/>
</dbReference>
<evidence type="ECO:0000256" key="3">
    <source>
        <dbReference type="ARBA" id="ARBA00022448"/>
    </source>
</evidence>
<evidence type="ECO:0000256" key="8">
    <source>
        <dbReference type="ARBA" id="ARBA00023136"/>
    </source>
</evidence>
<dbReference type="InterPro" id="IPR020846">
    <property type="entry name" value="MFS_dom"/>
</dbReference>
<dbReference type="GO" id="GO:0005886">
    <property type="term" value="C:plasma membrane"/>
    <property type="evidence" value="ECO:0007669"/>
    <property type="project" value="UniProtKB-SubCell"/>
</dbReference>
<feature type="transmembrane region" description="Helical" evidence="9">
    <location>
        <begin position="370"/>
        <end position="392"/>
    </location>
</feature>
<keyword evidence="8 9" id="KW-0472">Membrane</keyword>
<feature type="transmembrane region" description="Helical" evidence="9">
    <location>
        <begin position="173"/>
        <end position="195"/>
    </location>
</feature>
<comment type="subcellular location">
    <subcellularLocation>
        <location evidence="1">Cell inner membrane</location>
        <topology evidence="1">Multi-pass membrane protein</topology>
    </subcellularLocation>
</comment>
<protein>
    <submittedName>
        <fullName evidence="11">DHA2 family efflux MFS transporter permease subunit</fullName>
    </submittedName>
</protein>
<comment type="similarity">
    <text evidence="2">Belongs to the major facilitator superfamily. EmrB family.</text>
</comment>
<dbReference type="GO" id="GO:0022857">
    <property type="term" value="F:transmembrane transporter activity"/>
    <property type="evidence" value="ECO:0007669"/>
    <property type="project" value="InterPro"/>
</dbReference>
<dbReference type="AlphaFoldDB" id="A0A975SL64"/>
<feature type="transmembrane region" description="Helical" evidence="9">
    <location>
        <begin position="87"/>
        <end position="110"/>
    </location>
</feature>
<evidence type="ECO:0000256" key="5">
    <source>
        <dbReference type="ARBA" id="ARBA00022519"/>
    </source>
</evidence>
<evidence type="ECO:0000256" key="9">
    <source>
        <dbReference type="SAM" id="Phobius"/>
    </source>
</evidence>
<feature type="domain" description="Major facilitator superfamily (MFS) profile" evidence="10">
    <location>
        <begin position="21"/>
        <end position="508"/>
    </location>
</feature>
<dbReference type="InterPro" id="IPR011701">
    <property type="entry name" value="MFS"/>
</dbReference>
<feature type="transmembrane region" description="Helical" evidence="9">
    <location>
        <begin position="341"/>
        <end position="358"/>
    </location>
</feature>
<evidence type="ECO:0000256" key="6">
    <source>
        <dbReference type="ARBA" id="ARBA00022692"/>
    </source>
</evidence>
<dbReference type="FunFam" id="1.20.1720.10:FF:000002">
    <property type="entry name" value="Multidrug resistance protein B"/>
    <property type="match status" value="1"/>
</dbReference>
<evidence type="ECO:0000313" key="12">
    <source>
        <dbReference type="Proteomes" id="UP000683428"/>
    </source>
</evidence>
<feature type="transmembrane region" description="Helical" evidence="9">
    <location>
        <begin position="278"/>
        <end position="301"/>
    </location>
</feature>
<keyword evidence="4" id="KW-1003">Cell membrane</keyword>
<dbReference type="InterPro" id="IPR004638">
    <property type="entry name" value="EmrB-like"/>
</dbReference>
<keyword evidence="7 9" id="KW-1133">Transmembrane helix</keyword>
<feature type="transmembrane region" description="Helical" evidence="9">
    <location>
        <begin position="12"/>
        <end position="34"/>
    </location>
</feature>
<dbReference type="GO" id="GO:1990961">
    <property type="term" value="P:xenobiotic detoxification by transmembrane export across the plasma membrane"/>
    <property type="evidence" value="ECO:0007669"/>
    <property type="project" value="UniProtKB-ARBA"/>
</dbReference>
<dbReference type="NCBIfam" id="TIGR00711">
    <property type="entry name" value="efflux_EmrB"/>
    <property type="match status" value="1"/>
</dbReference>
<proteinExistence type="inferred from homology"/>
<dbReference type="CDD" id="cd17503">
    <property type="entry name" value="MFS_LmrB_MDR_like"/>
    <property type="match status" value="1"/>
</dbReference>